<accession>A0A062V8L8</accession>
<proteinExistence type="predicted"/>
<name>A0A062V8L8_9EURY</name>
<dbReference type="EMBL" id="JMIY01000001">
    <property type="protein sequence ID" value="KCZ73642.1"/>
    <property type="molecule type" value="Genomic_DNA"/>
</dbReference>
<reference evidence="1 2" key="1">
    <citation type="journal article" date="2013" name="Nature">
        <title>Anaerobic oxidation of methane coupled to nitrate reduction in a novel archaeal lineage.</title>
        <authorList>
            <person name="Haroon M.F."/>
            <person name="Hu S."/>
            <person name="Shi Y."/>
            <person name="Imelfort M."/>
            <person name="Keller J."/>
            <person name="Hugenholtz P."/>
            <person name="Yuan Z."/>
            <person name="Tyson G.W."/>
        </authorList>
    </citation>
    <scope>NUCLEOTIDE SEQUENCE [LARGE SCALE GENOMIC DNA]</scope>
    <source>
        <strain evidence="1 2">ANME-2d</strain>
    </source>
</reference>
<comment type="caution">
    <text evidence="1">The sequence shown here is derived from an EMBL/GenBank/DDBJ whole genome shotgun (WGS) entry which is preliminary data.</text>
</comment>
<sequence length="73" mass="7788">MMSISILKEEINMIRSCSLLACSNCPHKEACPFSGALRGEKGMSTAIIILESYFNHAPGAGEGVEGGRYAPKL</sequence>
<dbReference type="RefSeq" id="WP_157833937.1">
    <property type="nucleotide sequence ID" value="NZ_JMIY01000001.1"/>
</dbReference>
<keyword evidence="2" id="KW-1185">Reference proteome</keyword>
<gene>
    <name evidence="1" type="ORF">ANME2D_00714</name>
</gene>
<evidence type="ECO:0000313" key="2">
    <source>
        <dbReference type="Proteomes" id="UP000027153"/>
    </source>
</evidence>
<dbReference type="Proteomes" id="UP000027153">
    <property type="component" value="Unassembled WGS sequence"/>
</dbReference>
<dbReference type="AlphaFoldDB" id="A0A062V8L8"/>
<evidence type="ECO:0000313" key="1">
    <source>
        <dbReference type="EMBL" id="KCZ73642.1"/>
    </source>
</evidence>
<protein>
    <submittedName>
        <fullName evidence="1">Uncharacterized protein</fullName>
    </submittedName>
</protein>
<organism evidence="1 2">
    <name type="scientific">Candidatus Methanoperedens nitratireducens</name>
    <dbReference type="NCBI Taxonomy" id="1392998"/>
    <lineage>
        <taxon>Archaea</taxon>
        <taxon>Methanobacteriati</taxon>
        <taxon>Methanobacteriota</taxon>
        <taxon>Stenosarchaea group</taxon>
        <taxon>Methanomicrobia</taxon>
        <taxon>Methanosarcinales</taxon>
        <taxon>ANME-2 cluster</taxon>
        <taxon>Candidatus Methanoperedentaceae</taxon>
        <taxon>Candidatus Methanoperedens</taxon>
    </lineage>
</organism>